<evidence type="ECO:0000256" key="4">
    <source>
        <dbReference type="ARBA" id="ARBA00022989"/>
    </source>
</evidence>
<feature type="transmembrane region" description="Helical" evidence="6">
    <location>
        <begin position="253"/>
        <end position="270"/>
    </location>
</feature>
<protein>
    <submittedName>
        <fullName evidence="8">Threonine/homoserine efflux transporter RhtA</fullName>
    </submittedName>
</protein>
<evidence type="ECO:0000256" key="2">
    <source>
        <dbReference type="ARBA" id="ARBA00007362"/>
    </source>
</evidence>
<gene>
    <name evidence="8" type="ORF">SAMN04488500_13217</name>
</gene>
<organism evidence="8 9">
    <name type="scientific">Sporomusa malonica</name>
    <dbReference type="NCBI Taxonomy" id="112901"/>
    <lineage>
        <taxon>Bacteria</taxon>
        <taxon>Bacillati</taxon>
        <taxon>Bacillota</taxon>
        <taxon>Negativicutes</taxon>
        <taxon>Selenomonadales</taxon>
        <taxon>Sporomusaceae</taxon>
        <taxon>Sporomusa</taxon>
    </lineage>
</organism>
<feature type="transmembrane region" description="Helical" evidence="6">
    <location>
        <begin position="37"/>
        <end position="57"/>
    </location>
</feature>
<dbReference type="Pfam" id="PF00892">
    <property type="entry name" value="EamA"/>
    <property type="match status" value="2"/>
</dbReference>
<dbReference type="Proteomes" id="UP000192738">
    <property type="component" value="Unassembled WGS sequence"/>
</dbReference>
<feature type="transmembrane region" description="Helical" evidence="6">
    <location>
        <begin position="69"/>
        <end position="88"/>
    </location>
</feature>
<dbReference type="InterPro" id="IPR050638">
    <property type="entry name" value="AA-Vitamin_Transporters"/>
</dbReference>
<evidence type="ECO:0000256" key="6">
    <source>
        <dbReference type="SAM" id="Phobius"/>
    </source>
</evidence>
<feature type="transmembrane region" description="Helical" evidence="6">
    <location>
        <begin position="187"/>
        <end position="204"/>
    </location>
</feature>
<proteinExistence type="inferred from homology"/>
<dbReference type="RefSeq" id="WP_084578285.1">
    <property type="nucleotide sequence ID" value="NZ_CP155572.1"/>
</dbReference>
<dbReference type="EMBL" id="FWXI01000032">
    <property type="protein sequence ID" value="SMD13829.1"/>
    <property type="molecule type" value="Genomic_DNA"/>
</dbReference>
<keyword evidence="9" id="KW-1185">Reference proteome</keyword>
<sequence>MKLTKDSSIYFILLVVPLFWGGAFGSTKHVLSELPPLTASAVRFLLAGLILGGWLAVRREWDFKVIKENWLGLTGLGLSGVLAYNYFFAVGLQYTSAITAALVVVINPVTTAIVAVLFLGEKWSTRLGLGIALSLAGVLTVITKGNLAALAGISLNYGETLLFGAVASWTTYTSLGKIVMKKVNASLATTVSTLIGSIFLIFISLGEGAWHTLPRLSGQVMAELVYLAVFATVLAFILFNVGIKRIGASKASAYINLMPVNAMLIAWAVYGETITLMHLAGMVLVVTGVGLTTLAPAAKDPVKTKEEPVQLCE</sequence>
<keyword evidence="5 6" id="KW-0472">Membrane</keyword>
<evidence type="ECO:0000313" key="9">
    <source>
        <dbReference type="Proteomes" id="UP000192738"/>
    </source>
</evidence>
<dbReference type="Gene3D" id="1.10.3730.20">
    <property type="match status" value="2"/>
</dbReference>
<dbReference type="OrthoDB" id="9799821at2"/>
<feature type="domain" description="EamA" evidence="7">
    <location>
        <begin position="157"/>
        <end position="293"/>
    </location>
</feature>
<accession>A0A1W2EVU5</accession>
<dbReference type="InterPro" id="IPR037185">
    <property type="entry name" value="EmrE-like"/>
</dbReference>
<dbReference type="InterPro" id="IPR000620">
    <property type="entry name" value="EamA_dom"/>
</dbReference>
<evidence type="ECO:0000313" key="8">
    <source>
        <dbReference type="EMBL" id="SMD13829.1"/>
    </source>
</evidence>
<dbReference type="PANTHER" id="PTHR32322:SF2">
    <property type="entry name" value="EAMA DOMAIN-CONTAINING PROTEIN"/>
    <property type="match status" value="1"/>
</dbReference>
<evidence type="ECO:0000256" key="3">
    <source>
        <dbReference type="ARBA" id="ARBA00022692"/>
    </source>
</evidence>
<feature type="domain" description="EamA" evidence="7">
    <location>
        <begin position="9"/>
        <end position="142"/>
    </location>
</feature>
<dbReference type="AlphaFoldDB" id="A0A1W2EVU5"/>
<feature type="transmembrane region" description="Helical" evidence="6">
    <location>
        <begin position="94"/>
        <end position="119"/>
    </location>
</feature>
<keyword evidence="3 6" id="KW-0812">Transmembrane</keyword>
<reference evidence="8 9" key="1">
    <citation type="submission" date="2017-04" db="EMBL/GenBank/DDBJ databases">
        <authorList>
            <person name="Afonso C.L."/>
            <person name="Miller P.J."/>
            <person name="Scott M.A."/>
            <person name="Spackman E."/>
            <person name="Goraichik I."/>
            <person name="Dimitrov K.M."/>
            <person name="Suarez D.L."/>
            <person name="Swayne D.E."/>
        </authorList>
    </citation>
    <scope>NUCLEOTIDE SEQUENCE [LARGE SCALE GENOMIC DNA]</scope>
    <source>
        <strain evidence="8 9">DSM 5090</strain>
    </source>
</reference>
<evidence type="ECO:0000256" key="5">
    <source>
        <dbReference type="ARBA" id="ARBA00023136"/>
    </source>
</evidence>
<comment type="similarity">
    <text evidence="2">Belongs to the EamA transporter family.</text>
</comment>
<dbReference type="PANTHER" id="PTHR32322">
    <property type="entry name" value="INNER MEMBRANE TRANSPORTER"/>
    <property type="match status" value="1"/>
</dbReference>
<dbReference type="GO" id="GO:0016020">
    <property type="term" value="C:membrane"/>
    <property type="evidence" value="ECO:0007669"/>
    <property type="project" value="UniProtKB-SubCell"/>
</dbReference>
<feature type="transmembrane region" description="Helical" evidence="6">
    <location>
        <begin position="7"/>
        <end position="25"/>
    </location>
</feature>
<dbReference type="SUPFAM" id="SSF103481">
    <property type="entry name" value="Multidrug resistance efflux transporter EmrE"/>
    <property type="match status" value="2"/>
</dbReference>
<name>A0A1W2EVU5_9FIRM</name>
<keyword evidence="4 6" id="KW-1133">Transmembrane helix</keyword>
<dbReference type="STRING" id="112901.SAMN04488500_13217"/>
<feature type="transmembrane region" description="Helical" evidence="6">
    <location>
        <begin position="276"/>
        <end position="295"/>
    </location>
</feature>
<feature type="transmembrane region" description="Helical" evidence="6">
    <location>
        <begin position="131"/>
        <end position="155"/>
    </location>
</feature>
<comment type="subcellular location">
    <subcellularLocation>
        <location evidence="1">Membrane</location>
        <topology evidence="1">Multi-pass membrane protein</topology>
    </subcellularLocation>
</comment>
<evidence type="ECO:0000259" key="7">
    <source>
        <dbReference type="Pfam" id="PF00892"/>
    </source>
</evidence>
<evidence type="ECO:0000256" key="1">
    <source>
        <dbReference type="ARBA" id="ARBA00004141"/>
    </source>
</evidence>
<feature type="transmembrane region" description="Helical" evidence="6">
    <location>
        <begin position="224"/>
        <end position="241"/>
    </location>
</feature>